<accession>A0ABN3U6N2</accession>
<dbReference type="InterPro" id="IPR001387">
    <property type="entry name" value="Cro/C1-type_HTH"/>
</dbReference>
<evidence type="ECO:0000313" key="3">
    <source>
        <dbReference type="Proteomes" id="UP001501842"/>
    </source>
</evidence>
<comment type="caution">
    <text evidence="2">The sequence shown here is derived from an EMBL/GenBank/DDBJ whole genome shotgun (WGS) entry which is preliminary data.</text>
</comment>
<feature type="domain" description="HTH cro/C1-type" evidence="1">
    <location>
        <begin position="18"/>
        <end position="71"/>
    </location>
</feature>
<dbReference type="SUPFAM" id="SSF47413">
    <property type="entry name" value="lambda repressor-like DNA-binding domains"/>
    <property type="match status" value="1"/>
</dbReference>
<organism evidence="2 3">
    <name type="scientific">Actinocorallia aurantiaca</name>
    <dbReference type="NCBI Taxonomy" id="46204"/>
    <lineage>
        <taxon>Bacteria</taxon>
        <taxon>Bacillati</taxon>
        <taxon>Actinomycetota</taxon>
        <taxon>Actinomycetes</taxon>
        <taxon>Streptosporangiales</taxon>
        <taxon>Thermomonosporaceae</taxon>
        <taxon>Actinocorallia</taxon>
    </lineage>
</organism>
<sequence length="267" mass="29848">MAVPPPEDSARAFFAFHLKRLREQRKLSQVSLGKAVHASPSLISSIENCTRTPSLSIARALDRVLGVQQFFEALHPRIIEETGLPIGFAELTDAEAEASTIKLYENFVITGLFQIEEYARAVLQAAERPDKLEFLVAARMERKEQLHREEAPMVIALFDESAVRRPFGDREVMEKQYLHLLHLAQEPRIALHIVPMDSGLCPEGAFKVLHFPESPAVGYAESAGGQGRLIETGRHVAQLDVLFEMIRNKSLSGIDSERMVRGLLEAL</sequence>
<dbReference type="CDD" id="cd00093">
    <property type="entry name" value="HTH_XRE"/>
    <property type="match status" value="1"/>
</dbReference>
<dbReference type="InterPro" id="IPR010982">
    <property type="entry name" value="Lambda_DNA-bd_dom_sf"/>
</dbReference>
<dbReference type="PROSITE" id="PS50943">
    <property type="entry name" value="HTH_CROC1"/>
    <property type="match status" value="1"/>
</dbReference>
<evidence type="ECO:0000259" key="1">
    <source>
        <dbReference type="PROSITE" id="PS50943"/>
    </source>
</evidence>
<proteinExistence type="predicted"/>
<dbReference type="Pfam" id="PF13560">
    <property type="entry name" value="HTH_31"/>
    <property type="match status" value="1"/>
</dbReference>
<dbReference type="EMBL" id="BAAATZ010000009">
    <property type="protein sequence ID" value="GAA2725648.1"/>
    <property type="molecule type" value="Genomic_DNA"/>
</dbReference>
<protein>
    <submittedName>
        <fullName evidence="2">Helix-turn-helix transcriptional regulator</fullName>
    </submittedName>
</protein>
<dbReference type="RefSeq" id="WP_344450594.1">
    <property type="nucleotide sequence ID" value="NZ_BAAATZ010000009.1"/>
</dbReference>
<dbReference type="InterPro" id="IPR043917">
    <property type="entry name" value="DUF5753"/>
</dbReference>
<dbReference type="Pfam" id="PF19054">
    <property type="entry name" value="DUF5753"/>
    <property type="match status" value="1"/>
</dbReference>
<dbReference type="Gene3D" id="1.10.260.40">
    <property type="entry name" value="lambda repressor-like DNA-binding domains"/>
    <property type="match status" value="1"/>
</dbReference>
<keyword evidence="3" id="KW-1185">Reference proteome</keyword>
<dbReference type="Proteomes" id="UP001501842">
    <property type="component" value="Unassembled WGS sequence"/>
</dbReference>
<dbReference type="SMART" id="SM00530">
    <property type="entry name" value="HTH_XRE"/>
    <property type="match status" value="1"/>
</dbReference>
<evidence type="ECO:0000313" key="2">
    <source>
        <dbReference type="EMBL" id="GAA2725648.1"/>
    </source>
</evidence>
<gene>
    <name evidence="2" type="ORF">GCM10010439_26070</name>
</gene>
<reference evidence="2 3" key="1">
    <citation type="journal article" date="2019" name="Int. J. Syst. Evol. Microbiol.">
        <title>The Global Catalogue of Microorganisms (GCM) 10K type strain sequencing project: providing services to taxonomists for standard genome sequencing and annotation.</title>
        <authorList>
            <consortium name="The Broad Institute Genomics Platform"/>
            <consortium name="The Broad Institute Genome Sequencing Center for Infectious Disease"/>
            <person name="Wu L."/>
            <person name="Ma J."/>
        </authorList>
    </citation>
    <scope>NUCLEOTIDE SEQUENCE [LARGE SCALE GENOMIC DNA]</scope>
    <source>
        <strain evidence="2 3">JCM 8201</strain>
    </source>
</reference>
<name>A0ABN3U6N2_9ACTN</name>